<organism evidence="2 3">
    <name type="scientific">Ensete ventricosum</name>
    <name type="common">Abyssinian banana</name>
    <name type="synonym">Musa ensete</name>
    <dbReference type="NCBI Taxonomy" id="4639"/>
    <lineage>
        <taxon>Eukaryota</taxon>
        <taxon>Viridiplantae</taxon>
        <taxon>Streptophyta</taxon>
        <taxon>Embryophyta</taxon>
        <taxon>Tracheophyta</taxon>
        <taxon>Spermatophyta</taxon>
        <taxon>Magnoliopsida</taxon>
        <taxon>Liliopsida</taxon>
        <taxon>Zingiberales</taxon>
        <taxon>Musaceae</taxon>
        <taxon>Ensete</taxon>
    </lineage>
</organism>
<accession>A0A426ZC07</accession>
<evidence type="ECO:0000313" key="3">
    <source>
        <dbReference type="Proteomes" id="UP000287651"/>
    </source>
</evidence>
<comment type="caution">
    <text evidence="2">The sequence shown here is derived from an EMBL/GenBank/DDBJ whole genome shotgun (WGS) entry which is preliminary data.</text>
</comment>
<gene>
    <name evidence="2" type="ORF">B296_00035949</name>
</gene>
<protein>
    <submittedName>
        <fullName evidence="2">Uncharacterized protein</fullName>
    </submittedName>
</protein>
<name>A0A426ZC07_ENSVE</name>
<dbReference type="Proteomes" id="UP000287651">
    <property type="component" value="Unassembled WGS sequence"/>
</dbReference>
<feature type="compositionally biased region" description="Polar residues" evidence="1">
    <location>
        <begin position="1"/>
        <end position="14"/>
    </location>
</feature>
<feature type="region of interest" description="Disordered" evidence="1">
    <location>
        <begin position="1"/>
        <end position="27"/>
    </location>
</feature>
<evidence type="ECO:0000256" key="1">
    <source>
        <dbReference type="SAM" id="MobiDB-lite"/>
    </source>
</evidence>
<dbReference type="EMBL" id="AMZH03007364">
    <property type="protein sequence ID" value="RRT61499.1"/>
    <property type="molecule type" value="Genomic_DNA"/>
</dbReference>
<reference evidence="2 3" key="1">
    <citation type="journal article" date="2014" name="Agronomy (Basel)">
        <title>A Draft Genome Sequence for Ensete ventricosum, the Drought-Tolerant Tree Against Hunger.</title>
        <authorList>
            <person name="Harrison J."/>
            <person name="Moore K.A."/>
            <person name="Paszkiewicz K."/>
            <person name="Jones T."/>
            <person name="Grant M."/>
            <person name="Ambacheew D."/>
            <person name="Muzemil S."/>
            <person name="Studholme D.J."/>
        </authorList>
    </citation>
    <scope>NUCLEOTIDE SEQUENCE [LARGE SCALE GENOMIC DNA]</scope>
</reference>
<evidence type="ECO:0000313" key="2">
    <source>
        <dbReference type="EMBL" id="RRT61499.1"/>
    </source>
</evidence>
<sequence length="68" mass="7147">MELQPDNGSKSSLSIGPGSDDTVGSRREFARRIIEGIRKLTGNTLGDRQKKTIGLTARMSEAAGLGGS</sequence>
<proteinExistence type="predicted"/>
<dbReference type="AlphaFoldDB" id="A0A426ZC07"/>